<protein>
    <submittedName>
        <fullName evidence="2">Uncharacterized protein</fullName>
    </submittedName>
</protein>
<name>A0A0G4ELC0_VITBC</name>
<evidence type="ECO:0000313" key="3">
    <source>
        <dbReference type="Proteomes" id="UP000041254"/>
    </source>
</evidence>
<evidence type="ECO:0000313" key="2">
    <source>
        <dbReference type="EMBL" id="CEL97747.1"/>
    </source>
</evidence>
<evidence type="ECO:0000256" key="1">
    <source>
        <dbReference type="SAM" id="MobiDB-lite"/>
    </source>
</evidence>
<feature type="region of interest" description="Disordered" evidence="1">
    <location>
        <begin position="146"/>
        <end position="203"/>
    </location>
</feature>
<dbReference type="AlphaFoldDB" id="A0A0G4ELC0"/>
<gene>
    <name evidence="2" type="ORF">Vbra_12332</name>
</gene>
<dbReference type="InParanoid" id="A0A0G4ELC0"/>
<reference evidence="2 3" key="1">
    <citation type="submission" date="2014-11" db="EMBL/GenBank/DDBJ databases">
        <authorList>
            <person name="Zhu J."/>
            <person name="Qi W."/>
            <person name="Song R."/>
        </authorList>
    </citation>
    <scope>NUCLEOTIDE SEQUENCE [LARGE SCALE GENOMIC DNA]</scope>
</reference>
<dbReference type="EMBL" id="CDMY01000255">
    <property type="protein sequence ID" value="CEL97747.1"/>
    <property type="molecule type" value="Genomic_DNA"/>
</dbReference>
<proteinExistence type="predicted"/>
<sequence>MSDGREVLSKVLIDADNDAINRRDDDEISTTCPSESEASPRTTRCSSEVESSHPSSGESTNDALRKLKQKLRAKTDRDRQAWLRLQHEDLVRGERAIQQKLQREVLERSQQDANARRLQAEVAHERGHIVAAGQEKDDIKERMAGRDRQQGELCRAMQQKEGTRASLQVDLHREQQALAERQRAEQERQRRIREEQERRYREEQRRLYERHYTRCIGG</sequence>
<feature type="compositionally biased region" description="Low complexity" evidence="1">
    <location>
        <begin position="46"/>
        <end position="59"/>
    </location>
</feature>
<dbReference type="VEuPathDB" id="CryptoDB:Vbra_12332"/>
<dbReference type="Proteomes" id="UP000041254">
    <property type="component" value="Unassembled WGS sequence"/>
</dbReference>
<accession>A0A0G4ELC0</accession>
<keyword evidence="3" id="KW-1185">Reference proteome</keyword>
<feature type="compositionally biased region" description="Basic and acidic residues" evidence="1">
    <location>
        <begin position="170"/>
        <end position="203"/>
    </location>
</feature>
<feature type="compositionally biased region" description="Polar residues" evidence="1">
    <location>
        <begin position="29"/>
        <end position="45"/>
    </location>
</feature>
<feature type="region of interest" description="Disordered" evidence="1">
    <location>
        <begin position="14"/>
        <end position="79"/>
    </location>
</feature>
<organism evidence="2 3">
    <name type="scientific">Vitrella brassicaformis (strain CCMP3155)</name>
    <dbReference type="NCBI Taxonomy" id="1169540"/>
    <lineage>
        <taxon>Eukaryota</taxon>
        <taxon>Sar</taxon>
        <taxon>Alveolata</taxon>
        <taxon>Colpodellida</taxon>
        <taxon>Vitrellaceae</taxon>
        <taxon>Vitrella</taxon>
    </lineage>
</organism>